<dbReference type="InterPro" id="IPR017846">
    <property type="entry name" value="Nict_dMeBzImd_PRibTrfase_bact"/>
</dbReference>
<evidence type="ECO:0000256" key="3">
    <source>
        <dbReference type="ARBA" id="ARBA00007110"/>
    </source>
</evidence>
<name>A0ABV6KF57_9BACI</name>
<evidence type="ECO:0000256" key="2">
    <source>
        <dbReference type="ARBA" id="ARBA00005049"/>
    </source>
</evidence>
<evidence type="ECO:0000256" key="6">
    <source>
        <dbReference type="ARBA" id="ARBA00022573"/>
    </source>
</evidence>
<keyword evidence="6 11" id="KW-0169">Cobalamin biosynthesis</keyword>
<dbReference type="PANTHER" id="PTHR43463">
    <property type="entry name" value="NICOTINATE-NUCLEOTIDE--DIMETHYLBENZIMIDAZOLE PHOSPHORIBOSYLTRANSFERASE"/>
    <property type="match status" value="1"/>
</dbReference>
<organism evidence="12 13">
    <name type="scientific">Halalkalibacter kiskunsagensis</name>
    <dbReference type="NCBI Taxonomy" id="1548599"/>
    <lineage>
        <taxon>Bacteria</taxon>
        <taxon>Bacillati</taxon>
        <taxon>Bacillota</taxon>
        <taxon>Bacilli</taxon>
        <taxon>Bacillales</taxon>
        <taxon>Bacillaceae</taxon>
        <taxon>Halalkalibacter</taxon>
    </lineage>
</organism>
<comment type="pathway">
    <text evidence="2 11">Nucleoside biosynthesis; alpha-ribazole biosynthesis; alpha-ribazole from 5,6-dimethylbenzimidazole: step 1/2.</text>
</comment>
<evidence type="ECO:0000256" key="1">
    <source>
        <dbReference type="ARBA" id="ARBA00002197"/>
    </source>
</evidence>
<dbReference type="InterPro" id="IPR003200">
    <property type="entry name" value="Nict_dMeBzImd_PRibTrfase"/>
</dbReference>
<dbReference type="GO" id="GO:0008939">
    <property type="term" value="F:nicotinate-nucleotide-dimethylbenzimidazole phosphoribosyltransferase activity"/>
    <property type="evidence" value="ECO:0007669"/>
    <property type="project" value="UniProtKB-EC"/>
</dbReference>
<dbReference type="EC" id="2.4.2.21" evidence="4 11"/>
<gene>
    <name evidence="11 12" type="primary">cobT</name>
    <name evidence="12" type="ORF">ACFFHM_15890</name>
</gene>
<dbReference type="Proteomes" id="UP001589838">
    <property type="component" value="Unassembled WGS sequence"/>
</dbReference>
<dbReference type="Gene3D" id="3.40.50.10210">
    <property type="match status" value="1"/>
</dbReference>
<evidence type="ECO:0000256" key="5">
    <source>
        <dbReference type="ARBA" id="ARBA00015486"/>
    </source>
</evidence>
<evidence type="ECO:0000256" key="11">
    <source>
        <dbReference type="HAMAP-Rule" id="MF_00230"/>
    </source>
</evidence>
<keyword evidence="8 11" id="KW-0808">Transferase</keyword>
<keyword evidence="7 11" id="KW-0328">Glycosyltransferase</keyword>
<keyword evidence="13" id="KW-1185">Reference proteome</keyword>
<dbReference type="EMBL" id="JBHLUX010000038">
    <property type="protein sequence ID" value="MFC0471934.1"/>
    <property type="molecule type" value="Genomic_DNA"/>
</dbReference>
<dbReference type="CDD" id="cd02439">
    <property type="entry name" value="DMB-PRT_CobT"/>
    <property type="match status" value="1"/>
</dbReference>
<evidence type="ECO:0000313" key="12">
    <source>
        <dbReference type="EMBL" id="MFC0471934.1"/>
    </source>
</evidence>
<comment type="function">
    <text evidence="1 11">Catalyzes the synthesis of alpha-ribazole-5'-phosphate from nicotinate mononucleotide (NAMN) and 5,6-dimethylbenzimidazole (DMB).</text>
</comment>
<evidence type="ECO:0000313" key="13">
    <source>
        <dbReference type="Proteomes" id="UP001589838"/>
    </source>
</evidence>
<dbReference type="InterPro" id="IPR036087">
    <property type="entry name" value="Nict_dMeBzImd_PRibTrfase_sf"/>
</dbReference>
<dbReference type="NCBIfam" id="TIGR03160">
    <property type="entry name" value="cobT_DBIPRT"/>
    <property type="match status" value="1"/>
</dbReference>
<dbReference type="RefSeq" id="WP_335961179.1">
    <property type="nucleotide sequence ID" value="NZ_JAXBLX010000014.1"/>
</dbReference>
<evidence type="ECO:0000256" key="8">
    <source>
        <dbReference type="ARBA" id="ARBA00022679"/>
    </source>
</evidence>
<feature type="active site" description="Proton acceptor" evidence="11">
    <location>
        <position position="314"/>
    </location>
</feature>
<sequence length="347" mass="36946">MNQQVYSIPKLNKEMGKQVNEYINTLTKPIGSLGKLEELVINLAEMKNEAFPSVNVPGVLVFAGDHGITAEGVSAYPQAVTEQMVLNFLNGGAAINVFSRQIGALLEIIDIGVATDIEHTSLVNKKIRYGTANFYQEDAMTFAEAEEAIEAGYSQGLEMIKRGVNCLILGEMGIGNTTASSAILAVLSNKEVHSLVGHGTGISSEQLLHKVKVINQAILHRKPNTHDPIDILAKVGGFEIAGMTGAMLAAAENRIPIFVDGFISTTAALLAKSIAINVVDYMIMTHQSVEPGHEIAISLLGKKPILDLGFRLGEGTGAAVAYPIIQSATLMLKEMATFSSAGISNKN</sequence>
<dbReference type="Pfam" id="PF02277">
    <property type="entry name" value="DBI_PRT"/>
    <property type="match status" value="1"/>
</dbReference>
<protein>
    <recommendedName>
        <fullName evidence="5 11">Nicotinate-nucleotide--dimethylbenzimidazole phosphoribosyltransferase</fullName>
        <shortName evidence="11">NN:DBI PRT</shortName>
        <ecNumber evidence="4 11">2.4.2.21</ecNumber>
    </recommendedName>
    <alternativeName>
        <fullName evidence="9 11">N(1)-alpha-phosphoribosyltransferase</fullName>
    </alternativeName>
</protein>
<evidence type="ECO:0000256" key="10">
    <source>
        <dbReference type="ARBA" id="ARBA00047340"/>
    </source>
</evidence>
<dbReference type="NCBIfam" id="NF000996">
    <property type="entry name" value="PRK00105.1"/>
    <property type="match status" value="1"/>
</dbReference>
<comment type="catalytic activity">
    <reaction evidence="10 11">
        <text>5,6-dimethylbenzimidazole + nicotinate beta-D-ribonucleotide = alpha-ribazole 5'-phosphate + nicotinate + H(+)</text>
        <dbReference type="Rhea" id="RHEA:11196"/>
        <dbReference type="ChEBI" id="CHEBI:15378"/>
        <dbReference type="ChEBI" id="CHEBI:15890"/>
        <dbReference type="ChEBI" id="CHEBI:32544"/>
        <dbReference type="ChEBI" id="CHEBI:57502"/>
        <dbReference type="ChEBI" id="CHEBI:57918"/>
        <dbReference type="EC" id="2.4.2.21"/>
    </reaction>
</comment>
<comment type="caution">
    <text evidence="12">The sequence shown here is derived from an EMBL/GenBank/DDBJ whole genome shotgun (WGS) entry which is preliminary data.</text>
</comment>
<proteinExistence type="inferred from homology"/>
<dbReference type="Gene3D" id="1.10.1610.10">
    <property type="match status" value="1"/>
</dbReference>
<reference evidence="12 13" key="1">
    <citation type="submission" date="2024-09" db="EMBL/GenBank/DDBJ databases">
        <authorList>
            <person name="Sun Q."/>
            <person name="Mori K."/>
        </authorList>
    </citation>
    <scope>NUCLEOTIDE SEQUENCE [LARGE SCALE GENOMIC DNA]</scope>
    <source>
        <strain evidence="12 13">NCAIM B.02610</strain>
    </source>
</reference>
<accession>A0ABV6KF57</accession>
<evidence type="ECO:0000256" key="7">
    <source>
        <dbReference type="ARBA" id="ARBA00022676"/>
    </source>
</evidence>
<evidence type="ECO:0000256" key="9">
    <source>
        <dbReference type="ARBA" id="ARBA00030686"/>
    </source>
</evidence>
<comment type="similarity">
    <text evidence="3 11">Belongs to the CobT family.</text>
</comment>
<dbReference type="PANTHER" id="PTHR43463:SF1">
    <property type="entry name" value="NICOTINATE-NUCLEOTIDE--DIMETHYLBENZIMIDAZOLE PHOSPHORIBOSYLTRANSFERASE"/>
    <property type="match status" value="1"/>
</dbReference>
<evidence type="ECO:0000256" key="4">
    <source>
        <dbReference type="ARBA" id="ARBA00011991"/>
    </source>
</evidence>
<dbReference type="InterPro" id="IPR023195">
    <property type="entry name" value="Nict_dMeBzImd_PRibTrfase_N"/>
</dbReference>
<dbReference type="SUPFAM" id="SSF52733">
    <property type="entry name" value="Nicotinate mononucleotide:5,6-dimethylbenzimidazole phosphoribosyltransferase (CobT)"/>
    <property type="match status" value="1"/>
</dbReference>
<dbReference type="HAMAP" id="MF_00230">
    <property type="entry name" value="CobT"/>
    <property type="match status" value="1"/>
</dbReference>